<dbReference type="EMBL" id="MQWA01000001">
    <property type="protein sequence ID" value="PQJ28644.1"/>
    <property type="molecule type" value="Genomic_DNA"/>
</dbReference>
<comment type="caution">
    <text evidence="2">The sequence shown here is derived from an EMBL/GenBank/DDBJ whole genome shotgun (WGS) entry which is preliminary data.</text>
</comment>
<dbReference type="CDD" id="cd06142">
    <property type="entry name" value="RNaseD_exo"/>
    <property type="match status" value="1"/>
</dbReference>
<accession>A0A2S7U2L6</accession>
<gene>
    <name evidence="2" type="ORF">BSZ32_09090</name>
</gene>
<keyword evidence="3" id="KW-1185">Reference proteome</keyword>
<dbReference type="SUPFAM" id="SSF53098">
    <property type="entry name" value="Ribonuclease H-like"/>
    <property type="match status" value="1"/>
</dbReference>
<evidence type="ECO:0000259" key="1">
    <source>
        <dbReference type="SMART" id="SM00474"/>
    </source>
</evidence>
<dbReference type="InterPro" id="IPR036397">
    <property type="entry name" value="RNaseH_sf"/>
</dbReference>
<dbReference type="PANTHER" id="PTHR47649:SF1">
    <property type="entry name" value="RIBONUCLEASE D"/>
    <property type="match status" value="1"/>
</dbReference>
<reference evidence="2 3" key="1">
    <citation type="submission" date="2016-12" db="EMBL/GenBank/DDBJ databases">
        <title>Study of bacterial adaptation to deep sea.</title>
        <authorList>
            <person name="Song J."/>
            <person name="Yoshizawa S."/>
            <person name="Kogure K."/>
        </authorList>
    </citation>
    <scope>NUCLEOTIDE SEQUENCE [LARGE SCALE GENOMIC DNA]</scope>
    <source>
        <strain evidence="2 3">SAORIC-165</strain>
    </source>
</reference>
<dbReference type="Gene3D" id="3.30.420.10">
    <property type="entry name" value="Ribonuclease H-like superfamily/Ribonuclease H"/>
    <property type="match status" value="1"/>
</dbReference>
<proteinExistence type="predicted"/>
<dbReference type="InterPro" id="IPR044876">
    <property type="entry name" value="HRDC_dom_sf"/>
</dbReference>
<dbReference type="SUPFAM" id="SSF47819">
    <property type="entry name" value="HRDC-like"/>
    <property type="match status" value="1"/>
</dbReference>
<dbReference type="InterPro" id="IPR012337">
    <property type="entry name" value="RNaseH-like_sf"/>
</dbReference>
<name>A0A2S7U2L6_9BACT</name>
<protein>
    <recommendedName>
        <fullName evidence="1">3'-5' exonuclease domain-containing protein</fullName>
    </recommendedName>
</protein>
<dbReference type="OrthoDB" id="144122at2"/>
<dbReference type="GO" id="GO:0008408">
    <property type="term" value="F:3'-5' exonuclease activity"/>
    <property type="evidence" value="ECO:0007669"/>
    <property type="project" value="InterPro"/>
</dbReference>
<dbReference type="PANTHER" id="PTHR47649">
    <property type="entry name" value="RIBONUCLEASE D"/>
    <property type="match status" value="1"/>
</dbReference>
<dbReference type="InterPro" id="IPR010997">
    <property type="entry name" value="HRDC-like_sf"/>
</dbReference>
<dbReference type="Pfam" id="PF01612">
    <property type="entry name" value="DNA_pol_A_exo1"/>
    <property type="match status" value="1"/>
</dbReference>
<sequence>MIQTTQELAEFLDSCNREFHALDTEADSLHCYHEKLCLLQYSDGEKHVLIDPLAIEDLSPLTDLLKTSELWMHGADYDITLMRRDLDTIPPVVWDTQIAARLLGVRKFGYANLVEHFLGVELSKASQKADWSMRPLTEKMAEYAINDVFYLKPMVDMLLEQLQQKGRYEWFVESCHQAKAKVLERPQVKEDPWRIQGAGKLKPHGLLYLRALWYWRDAEASEWNKPPFMVCGNKQIVSWVSDVCDGKEITLPKYFRSSRRKNFYAAIDEAKKVPENMWPKRVRGEKRRVKDDAFEGRCDALSRKRDAAAAELDIEASLVISKASIEAISANEVEPSAVLMRWQCELLDL</sequence>
<dbReference type="GO" id="GO:0003676">
    <property type="term" value="F:nucleic acid binding"/>
    <property type="evidence" value="ECO:0007669"/>
    <property type="project" value="InterPro"/>
</dbReference>
<dbReference type="Proteomes" id="UP000239907">
    <property type="component" value="Unassembled WGS sequence"/>
</dbReference>
<dbReference type="AlphaFoldDB" id="A0A2S7U2L6"/>
<feature type="domain" description="3'-5' exonuclease" evidence="1">
    <location>
        <begin position="1"/>
        <end position="163"/>
    </location>
</feature>
<dbReference type="InterPro" id="IPR002562">
    <property type="entry name" value="3'-5'_exonuclease_dom"/>
</dbReference>
<dbReference type="GO" id="GO:0000166">
    <property type="term" value="F:nucleotide binding"/>
    <property type="evidence" value="ECO:0007669"/>
    <property type="project" value="InterPro"/>
</dbReference>
<evidence type="ECO:0000313" key="3">
    <source>
        <dbReference type="Proteomes" id="UP000239907"/>
    </source>
</evidence>
<dbReference type="SMART" id="SM00474">
    <property type="entry name" value="35EXOc"/>
    <property type="match status" value="1"/>
</dbReference>
<organism evidence="2 3">
    <name type="scientific">Rubritalea profundi</name>
    <dbReference type="NCBI Taxonomy" id="1658618"/>
    <lineage>
        <taxon>Bacteria</taxon>
        <taxon>Pseudomonadati</taxon>
        <taxon>Verrucomicrobiota</taxon>
        <taxon>Verrucomicrobiia</taxon>
        <taxon>Verrucomicrobiales</taxon>
        <taxon>Rubritaleaceae</taxon>
        <taxon>Rubritalea</taxon>
    </lineage>
</organism>
<evidence type="ECO:0000313" key="2">
    <source>
        <dbReference type="EMBL" id="PQJ28644.1"/>
    </source>
</evidence>
<dbReference type="Gene3D" id="1.10.150.80">
    <property type="entry name" value="HRDC domain"/>
    <property type="match status" value="1"/>
</dbReference>
<dbReference type="InterPro" id="IPR051086">
    <property type="entry name" value="RNase_D-like"/>
</dbReference>
<dbReference type="RefSeq" id="WP_105043141.1">
    <property type="nucleotide sequence ID" value="NZ_MQWA01000001.1"/>
</dbReference>
<dbReference type="GO" id="GO:0006139">
    <property type="term" value="P:nucleobase-containing compound metabolic process"/>
    <property type="evidence" value="ECO:0007669"/>
    <property type="project" value="InterPro"/>
</dbReference>